<dbReference type="AlphaFoldDB" id="A0A9D9DVF8"/>
<evidence type="ECO:0000313" key="2">
    <source>
        <dbReference type="Proteomes" id="UP000823611"/>
    </source>
</evidence>
<dbReference type="SUPFAM" id="SSF109604">
    <property type="entry name" value="HD-domain/PDEase-like"/>
    <property type="match status" value="1"/>
</dbReference>
<protein>
    <submittedName>
        <fullName evidence="1">Hydrolase</fullName>
    </submittedName>
</protein>
<keyword evidence="1" id="KW-0378">Hydrolase</keyword>
<organism evidence="1 2">
    <name type="scientific">Candidatus Fimicola merdigallinarum</name>
    <dbReference type="NCBI Taxonomy" id="2840819"/>
    <lineage>
        <taxon>Bacteria</taxon>
        <taxon>Bacillati</taxon>
        <taxon>Bacillota</taxon>
        <taxon>Clostridia</taxon>
        <taxon>Lachnospirales</taxon>
        <taxon>Lachnospiraceae</taxon>
        <taxon>Lachnospiraceae incertae sedis</taxon>
        <taxon>Candidatus Fimicola</taxon>
    </lineage>
</organism>
<gene>
    <name evidence="1" type="ORF">IAC55_05990</name>
</gene>
<proteinExistence type="predicted"/>
<reference evidence="1" key="2">
    <citation type="journal article" date="2021" name="PeerJ">
        <title>Extensive microbial diversity within the chicken gut microbiome revealed by metagenomics and culture.</title>
        <authorList>
            <person name="Gilroy R."/>
            <person name="Ravi A."/>
            <person name="Getino M."/>
            <person name="Pursley I."/>
            <person name="Horton D.L."/>
            <person name="Alikhan N.F."/>
            <person name="Baker D."/>
            <person name="Gharbi K."/>
            <person name="Hall N."/>
            <person name="Watson M."/>
            <person name="Adriaenssens E.M."/>
            <person name="Foster-Nyarko E."/>
            <person name="Jarju S."/>
            <person name="Secka A."/>
            <person name="Antonio M."/>
            <person name="Oren A."/>
            <person name="Chaudhuri R.R."/>
            <person name="La Ragione R."/>
            <person name="Hildebrand F."/>
            <person name="Pallen M.J."/>
        </authorList>
    </citation>
    <scope>NUCLEOTIDE SEQUENCE</scope>
    <source>
        <strain evidence="1">F6-4510</strain>
    </source>
</reference>
<dbReference type="EMBL" id="JADIMX010000113">
    <property type="protein sequence ID" value="MBO8434852.1"/>
    <property type="molecule type" value="Genomic_DNA"/>
</dbReference>
<dbReference type="Gene3D" id="1.10.3210.10">
    <property type="entry name" value="Hypothetical protein af1432"/>
    <property type="match status" value="1"/>
</dbReference>
<sequence length="169" mass="19919">MEKAIGSKVNLKSLEHILAIEFMDCISDIYNHEKIQKLDNYEQHCHTSRLQHSINVAYYSFLICRFLGWDYRSAARAGMMHDIFYYDWRVKSNTRKCNHAAWHPRVAYDNARKITDVNEVEKDAILKHMWPCTLVPPKYKESYVLTFVDKTCAVFEVVGNMFDGIFKKV</sequence>
<reference evidence="1" key="1">
    <citation type="submission" date="2020-10" db="EMBL/GenBank/DDBJ databases">
        <authorList>
            <person name="Gilroy R."/>
        </authorList>
    </citation>
    <scope>NUCLEOTIDE SEQUENCE</scope>
    <source>
        <strain evidence="1">F6-4510</strain>
    </source>
</reference>
<dbReference type="GO" id="GO:0016787">
    <property type="term" value="F:hydrolase activity"/>
    <property type="evidence" value="ECO:0007669"/>
    <property type="project" value="UniProtKB-KW"/>
</dbReference>
<comment type="caution">
    <text evidence="1">The sequence shown here is derived from an EMBL/GenBank/DDBJ whole genome shotgun (WGS) entry which is preliminary data.</text>
</comment>
<name>A0A9D9DVF8_9FIRM</name>
<dbReference type="Proteomes" id="UP000823611">
    <property type="component" value="Unassembled WGS sequence"/>
</dbReference>
<evidence type="ECO:0000313" key="1">
    <source>
        <dbReference type="EMBL" id="MBO8434852.1"/>
    </source>
</evidence>
<accession>A0A9D9DVF8</accession>